<dbReference type="EMBL" id="MAMP01000024">
    <property type="protein sequence ID" value="OES44015.1"/>
    <property type="molecule type" value="Genomic_DNA"/>
</dbReference>
<protein>
    <recommendedName>
        <fullName evidence="3">Flagellar protein FlbD</fullName>
    </recommendedName>
</protein>
<dbReference type="RefSeq" id="WP_069939792.1">
    <property type="nucleotide sequence ID" value="NZ_MAMP01000024.1"/>
</dbReference>
<reference evidence="1 2" key="1">
    <citation type="submission" date="2016-06" db="EMBL/GenBank/DDBJ databases">
        <title>Domibacillus iocasae genome sequencing.</title>
        <authorList>
            <person name="Verma A."/>
            <person name="Pal Y."/>
            <person name="Ojha A.K."/>
            <person name="Krishnamurthi S."/>
        </authorList>
    </citation>
    <scope>NUCLEOTIDE SEQUENCE [LARGE SCALE GENOMIC DNA]</scope>
    <source>
        <strain evidence="1 2">DSM 29979</strain>
    </source>
</reference>
<comment type="caution">
    <text evidence="1">The sequence shown here is derived from an EMBL/GenBank/DDBJ whole genome shotgun (WGS) entry which is preliminary data.</text>
</comment>
<sequence length="73" mass="8212">MITVTRLNGKPFSLNAIYIETIESFPDTTITLTNGKKHVVREPHGQVTADIESFYARISLLGKVKVEEEYDGE</sequence>
<evidence type="ECO:0008006" key="3">
    <source>
        <dbReference type="Google" id="ProtNLM"/>
    </source>
</evidence>
<evidence type="ECO:0000313" key="2">
    <source>
        <dbReference type="Proteomes" id="UP000095658"/>
    </source>
</evidence>
<accession>A0A1E7DLY3</accession>
<dbReference type="Pfam" id="PF06289">
    <property type="entry name" value="FlbD"/>
    <property type="match status" value="1"/>
</dbReference>
<dbReference type="PANTHER" id="PTHR39185:SF1">
    <property type="entry name" value="SWARMING MOTILITY PROTEIN SWRD"/>
    <property type="match status" value="1"/>
</dbReference>
<organism evidence="1 2">
    <name type="scientific">Domibacillus iocasae</name>
    <dbReference type="NCBI Taxonomy" id="1714016"/>
    <lineage>
        <taxon>Bacteria</taxon>
        <taxon>Bacillati</taxon>
        <taxon>Bacillota</taxon>
        <taxon>Bacilli</taxon>
        <taxon>Bacillales</taxon>
        <taxon>Bacillaceae</taxon>
        <taxon>Domibacillus</taxon>
    </lineage>
</organism>
<evidence type="ECO:0000313" key="1">
    <source>
        <dbReference type="EMBL" id="OES44015.1"/>
    </source>
</evidence>
<dbReference type="STRING" id="1714016.BA724_10915"/>
<dbReference type="InterPro" id="IPR009384">
    <property type="entry name" value="SwrD-like"/>
</dbReference>
<dbReference type="Proteomes" id="UP000095658">
    <property type="component" value="Unassembled WGS sequence"/>
</dbReference>
<keyword evidence="2" id="KW-1185">Reference proteome</keyword>
<gene>
    <name evidence="1" type="ORF">BA724_10915</name>
</gene>
<dbReference type="AlphaFoldDB" id="A0A1E7DLY3"/>
<dbReference type="OrthoDB" id="9799862at2"/>
<name>A0A1E7DLY3_9BACI</name>
<proteinExistence type="predicted"/>
<dbReference type="PANTHER" id="PTHR39185">
    <property type="entry name" value="SWARMING MOTILITY PROTEIN SWRD"/>
    <property type="match status" value="1"/>
</dbReference>